<reference evidence="2" key="1">
    <citation type="submission" date="2018-02" db="EMBL/GenBank/DDBJ databases">
        <title>Rhizophora mucronata_Transcriptome.</title>
        <authorList>
            <person name="Meera S.P."/>
            <person name="Sreeshan A."/>
            <person name="Augustine A."/>
        </authorList>
    </citation>
    <scope>NUCLEOTIDE SEQUENCE</scope>
    <source>
        <tissue evidence="2">Leaf</tissue>
    </source>
</reference>
<evidence type="ECO:0000313" key="2">
    <source>
        <dbReference type="EMBL" id="MBW94656.1"/>
    </source>
</evidence>
<feature type="region of interest" description="Disordered" evidence="1">
    <location>
        <begin position="20"/>
        <end position="51"/>
    </location>
</feature>
<accession>A0A2P2JMF7</accession>
<evidence type="ECO:0000256" key="1">
    <source>
        <dbReference type="SAM" id="MobiDB-lite"/>
    </source>
</evidence>
<dbReference type="EMBL" id="GGEC01014173">
    <property type="protein sequence ID" value="MBW94656.1"/>
    <property type="molecule type" value="Transcribed_RNA"/>
</dbReference>
<protein>
    <submittedName>
        <fullName evidence="2">Uncharacterized protein LOC105643279</fullName>
    </submittedName>
</protein>
<proteinExistence type="predicted"/>
<dbReference type="SUPFAM" id="SSF57938">
    <property type="entry name" value="DnaJ/Hsp40 cysteine-rich domain"/>
    <property type="match status" value="1"/>
</dbReference>
<organism evidence="2">
    <name type="scientific">Rhizophora mucronata</name>
    <name type="common">Asiatic mangrove</name>
    <dbReference type="NCBI Taxonomy" id="61149"/>
    <lineage>
        <taxon>Eukaryota</taxon>
        <taxon>Viridiplantae</taxon>
        <taxon>Streptophyta</taxon>
        <taxon>Embryophyta</taxon>
        <taxon>Tracheophyta</taxon>
        <taxon>Spermatophyta</taxon>
        <taxon>Magnoliopsida</taxon>
        <taxon>eudicotyledons</taxon>
        <taxon>Gunneridae</taxon>
        <taxon>Pentapetalae</taxon>
        <taxon>rosids</taxon>
        <taxon>fabids</taxon>
        <taxon>Malpighiales</taxon>
        <taxon>Rhizophoraceae</taxon>
        <taxon>Rhizophora</taxon>
    </lineage>
</organism>
<dbReference type="InterPro" id="IPR036410">
    <property type="entry name" value="HSP_DnaJ_Cys-rich_dom_sf"/>
</dbReference>
<name>A0A2P2JMF7_RHIMU</name>
<sequence length="111" mass="11976">MAVSGVAACLLTTVRLELENSSNSKKENGKKGLGNGIGPTKNSTLPPFSVSKPSWVVKTESNVWKETRKKPDPPCVVCKGSGRVACHHCSGTGRTNYTHLAMLPKGKWPKW</sequence>
<dbReference type="AlphaFoldDB" id="A0A2P2JMF7"/>